<dbReference type="InterPro" id="IPR009061">
    <property type="entry name" value="DNA-bd_dom_put_sf"/>
</dbReference>
<dbReference type="PANTHER" id="PTHR30204">
    <property type="entry name" value="REDOX-CYCLING DRUG-SENSING TRANSCRIPTIONAL ACTIVATOR SOXR"/>
    <property type="match status" value="1"/>
</dbReference>
<proteinExistence type="predicted"/>
<dbReference type="PROSITE" id="PS50937">
    <property type="entry name" value="HTH_MERR_2"/>
    <property type="match status" value="1"/>
</dbReference>
<evidence type="ECO:0000313" key="7">
    <source>
        <dbReference type="Proteomes" id="UP000195729"/>
    </source>
</evidence>
<dbReference type="Pfam" id="PF09278">
    <property type="entry name" value="MerR-DNA-bind"/>
    <property type="match status" value="1"/>
</dbReference>
<evidence type="ECO:0000256" key="2">
    <source>
        <dbReference type="ARBA" id="ARBA00023125"/>
    </source>
</evidence>
<protein>
    <submittedName>
        <fullName evidence="5">MerR family transcriptional regulator</fullName>
    </submittedName>
</protein>
<sequence>MVYLDIGEVASRSGNTPSALRHYEKLGLISSVARHGLRRQFLPEVLLQLRLISMGQLAGFSLEELAGMFGQDRALDLPREKLHQKADELDRQIEQLTVLRNTLRHVADCPASSHMECPTFLRLLNVAGKMPKGNAVKRHHITRAAQRRSDTGR</sequence>
<name>A0A1Y0LRX5_TATCI</name>
<organism evidence="5 8">
    <name type="scientific">Tatumella citrea</name>
    <name type="common">Pantoea citrea</name>
    <dbReference type="NCBI Taxonomy" id="53336"/>
    <lineage>
        <taxon>Bacteria</taxon>
        <taxon>Pseudomonadati</taxon>
        <taxon>Pseudomonadota</taxon>
        <taxon>Gammaproteobacteria</taxon>
        <taxon>Enterobacterales</taxon>
        <taxon>Erwiniaceae</taxon>
        <taxon>Tatumella</taxon>
    </lineage>
</organism>
<dbReference type="Gene3D" id="1.10.1660.10">
    <property type="match status" value="1"/>
</dbReference>
<keyword evidence="1" id="KW-0805">Transcription regulation</keyword>
<evidence type="ECO:0000313" key="8">
    <source>
        <dbReference type="Proteomes" id="UP000195814"/>
    </source>
</evidence>
<reference evidence="7 8" key="1">
    <citation type="submission" date="2016-05" db="EMBL/GenBank/DDBJ databases">
        <title>Complete genome sequence of two 2,5-diketo-D-glunonic acid producing strain Tatumella citrea.</title>
        <authorList>
            <person name="Duan C."/>
            <person name="Yang J."/>
            <person name="Yang S."/>
        </authorList>
    </citation>
    <scope>NUCLEOTIDE SEQUENCE [LARGE SCALE GENOMIC DNA]</scope>
    <source>
        <strain evidence="6 7">ATCC 39140</strain>
        <strain evidence="5 8">DSM 13699</strain>
    </source>
</reference>
<accession>A0A1Y0LRX5</accession>
<dbReference type="Proteomes" id="UP000195814">
    <property type="component" value="Chromosome"/>
</dbReference>
<dbReference type="SUPFAM" id="SSF46955">
    <property type="entry name" value="Putative DNA-binding domain"/>
    <property type="match status" value="1"/>
</dbReference>
<evidence type="ECO:0000256" key="3">
    <source>
        <dbReference type="ARBA" id="ARBA00023163"/>
    </source>
</evidence>
<dbReference type="EMBL" id="CP015579">
    <property type="protein sequence ID" value="ARU96317.1"/>
    <property type="molecule type" value="Genomic_DNA"/>
</dbReference>
<dbReference type="CDD" id="cd04781">
    <property type="entry name" value="HTH_MerR-like_sg6"/>
    <property type="match status" value="1"/>
</dbReference>
<dbReference type="AlphaFoldDB" id="A0A1Y0LRX5"/>
<dbReference type="GO" id="GO:0003677">
    <property type="term" value="F:DNA binding"/>
    <property type="evidence" value="ECO:0007669"/>
    <property type="project" value="UniProtKB-KW"/>
</dbReference>
<dbReference type="SMART" id="SM00422">
    <property type="entry name" value="HTH_MERR"/>
    <property type="match status" value="1"/>
</dbReference>
<feature type="domain" description="HTH merR-type" evidence="4">
    <location>
        <begin position="3"/>
        <end position="71"/>
    </location>
</feature>
<evidence type="ECO:0000256" key="1">
    <source>
        <dbReference type="ARBA" id="ARBA00023015"/>
    </source>
</evidence>
<keyword evidence="2" id="KW-0238">DNA-binding</keyword>
<dbReference type="KEGG" id="tci:A7K98_19490"/>
<keyword evidence="3" id="KW-0804">Transcription</keyword>
<dbReference type="OrthoDB" id="9802039at2"/>
<dbReference type="Proteomes" id="UP000195729">
    <property type="component" value="Chromosome"/>
</dbReference>
<dbReference type="InterPro" id="IPR000551">
    <property type="entry name" value="MerR-type_HTH_dom"/>
</dbReference>
<dbReference type="EMBL" id="CP015581">
    <property type="protein sequence ID" value="ARV00350.1"/>
    <property type="molecule type" value="Genomic_DNA"/>
</dbReference>
<gene>
    <name evidence="5" type="ORF">A7K98_19490</name>
    <name evidence="6" type="ORF">A7K99_19475</name>
</gene>
<dbReference type="PANTHER" id="PTHR30204:SF97">
    <property type="entry name" value="MERR FAMILY REGULATORY PROTEIN"/>
    <property type="match status" value="1"/>
</dbReference>
<keyword evidence="7" id="KW-1185">Reference proteome</keyword>
<dbReference type="GO" id="GO:0003700">
    <property type="term" value="F:DNA-binding transcription factor activity"/>
    <property type="evidence" value="ECO:0007669"/>
    <property type="project" value="InterPro"/>
</dbReference>
<evidence type="ECO:0000313" key="5">
    <source>
        <dbReference type="EMBL" id="ARU96317.1"/>
    </source>
</evidence>
<dbReference type="InterPro" id="IPR047057">
    <property type="entry name" value="MerR_fam"/>
</dbReference>
<evidence type="ECO:0000259" key="4">
    <source>
        <dbReference type="PROSITE" id="PS50937"/>
    </source>
</evidence>
<evidence type="ECO:0000313" key="6">
    <source>
        <dbReference type="EMBL" id="ARV00350.1"/>
    </source>
</evidence>
<dbReference type="InterPro" id="IPR015358">
    <property type="entry name" value="Tscrpt_reg_MerR_DNA-bd"/>
</dbReference>
<dbReference type="Pfam" id="PF00376">
    <property type="entry name" value="MerR"/>
    <property type="match status" value="1"/>
</dbReference>